<gene>
    <name evidence="2" type="primary">FDH2</name>
    <name evidence="2" type="ORF">BN1211_2292</name>
</gene>
<dbReference type="PANTHER" id="PTHR45348">
    <property type="entry name" value="HYPOTHETICAL OXIDOREDUCTASE (EUROFUNG)"/>
    <property type="match status" value="1"/>
</dbReference>
<dbReference type="SUPFAM" id="SSF51735">
    <property type="entry name" value="NAD(P)-binding Rossmann-fold domains"/>
    <property type="match status" value="1"/>
</dbReference>
<dbReference type="CDD" id="cd08249">
    <property type="entry name" value="enoyl_reductase_like"/>
    <property type="match status" value="1"/>
</dbReference>
<evidence type="ECO:0000259" key="1">
    <source>
        <dbReference type="SMART" id="SM00829"/>
    </source>
</evidence>
<protein>
    <submittedName>
        <fullName evidence="2">FDH2 protein</fullName>
    </submittedName>
</protein>
<dbReference type="Gene3D" id="3.90.180.10">
    <property type="entry name" value="Medium-chain alcohol dehydrogenases, catalytic domain"/>
    <property type="match status" value="1"/>
</dbReference>
<dbReference type="SUPFAM" id="SSF50129">
    <property type="entry name" value="GroES-like"/>
    <property type="match status" value="1"/>
</dbReference>
<dbReference type="SMART" id="SM00829">
    <property type="entry name" value="PKS_ER"/>
    <property type="match status" value="1"/>
</dbReference>
<proteinExistence type="predicted"/>
<reference evidence="3" key="1">
    <citation type="journal article" date="2015" name="J. Biotechnol.">
        <title>The structure of the Cyberlindnera jadinii genome and its relation to Candida utilis analyzed by the occurrence of single nucleotide polymorphisms.</title>
        <authorList>
            <person name="Rupp O."/>
            <person name="Brinkrolf K."/>
            <person name="Buerth C."/>
            <person name="Kunigo M."/>
            <person name="Schneider J."/>
            <person name="Jaenicke S."/>
            <person name="Goesmann A."/>
            <person name="Puehler A."/>
            <person name="Jaeger K.-E."/>
            <person name="Ernst J.F."/>
        </authorList>
    </citation>
    <scope>NUCLEOTIDE SEQUENCE [LARGE SCALE GENOMIC DNA]</scope>
    <source>
        <strain evidence="3">ATCC 18201 / CBS 1600 / BCRC 20928 / JCM 3617 / NBRC 0987 / NRRL Y-1542</strain>
    </source>
</reference>
<dbReference type="EMBL" id="CDQK01000002">
    <property type="protein sequence ID" value="CEP22028.1"/>
    <property type="molecule type" value="Genomic_DNA"/>
</dbReference>
<feature type="domain" description="Enoyl reductase (ER)" evidence="1">
    <location>
        <begin position="14"/>
        <end position="369"/>
    </location>
</feature>
<dbReference type="Gene3D" id="3.40.50.720">
    <property type="entry name" value="NAD(P)-binding Rossmann-like Domain"/>
    <property type="match status" value="1"/>
</dbReference>
<name>A0A0H5C2G3_CYBJN</name>
<dbReference type="PANTHER" id="PTHR45348:SF2">
    <property type="entry name" value="ZINC-TYPE ALCOHOL DEHYDROGENASE-LIKE PROTEIN C2E1P3.01"/>
    <property type="match status" value="1"/>
</dbReference>
<dbReference type="GO" id="GO:0016651">
    <property type="term" value="F:oxidoreductase activity, acting on NAD(P)H"/>
    <property type="evidence" value="ECO:0007669"/>
    <property type="project" value="InterPro"/>
</dbReference>
<sequence>MVNQRAATIPANAGPSNWVETTEIAIPEPPAGKIVVKTVAYAANPTDWKHVEFQQSHTGDIAGSDASGVVYKVGEGVTDFQVGDVVSTFSHGNFVHDRGCFAEYIIGDVETTIKYPNGGEFPAEKLPVGEYRSGAIDTFEGAASVTLGLTTVVLSLVGNLNIDPAVDHSDEYLLVWGGATATGILAIQVAKLGLGIKVVTVASKKHTEYLKTLGADVVVDYHDEDAIAQIRAATKGAIKYALDTVAQPETWQSVYDATRDSEKASLDNLLMLPLSSIKQDDRDPASITVAPSTLAYVANGEDVELFGAVMSPDASILSRYNNFWKSKLPSLIPNLKHAQLKVLAPGFNSANEAFDLLRDGKVSAEKVVFSL</sequence>
<dbReference type="Pfam" id="PF00107">
    <property type="entry name" value="ADH_zinc_N"/>
    <property type="match status" value="1"/>
</dbReference>
<dbReference type="InterPro" id="IPR013149">
    <property type="entry name" value="ADH-like_C"/>
</dbReference>
<evidence type="ECO:0000313" key="3">
    <source>
        <dbReference type="Proteomes" id="UP000038830"/>
    </source>
</evidence>
<dbReference type="InterPro" id="IPR013154">
    <property type="entry name" value="ADH-like_N"/>
</dbReference>
<dbReference type="InterPro" id="IPR036291">
    <property type="entry name" value="NAD(P)-bd_dom_sf"/>
</dbReference>
<dbReference type="Pfam" id="PF08240">
    <property type="entry name" value="ADH_N"/>
    <property type="match status" value="1"/>
</dbReference>
<dbReference type="InterPro" id="IPR020843">
    <property type="entry name" value="ER"/>
</dbReference>
<dbReference type="Proteomes" id="UP000038830">
    <property type="component" value="Unassembled WGS sequence"/>
</dbReference>
<organism evidence="2 3">
    <name type="scientific">Cyberlindnera jadinii (strain ATCC 18201 / CBS 1600 / BCRC 20928 / JCM 3617 / NBRC 0987 / NRRL Y-1542)</name>
    <name type="common">Torula yeast</name>
    <name type="synonym">Candida utilis</name>
    <dbReference type="NCBI Taxonomy" id="983966"/>
    <lineage>
        <taxon>Eukaryota</taxon>
        <taxon>Fungi</taxon>
        <taxon>Dikarya</taxon>
        <taxon>Ascomycota</taxon>
        <taxon>Saccharomycotina</taxon>
        <taxon>Saccharomycetes</taxon>
        <taxon>Phaffomycetales</taxon>
        <taxon>Phaffomycetaceae</taxon>
        <taxon>Cyberlindnera</taxon>
    </lineage>
</organism>
<dbReference type="AlphaFoldDB" id="A0A0H5C2G3"/>
<dbReference type="InterPro" id="IPR047122">
    <property type="entry name" value="Trans-enoyl_RdTase-like"/>
</dbReference>
<dbReference type="InterPro" id="IPR011032">
    <property type="entry name" value="GroES-like_sf"/>
</dbReference>
<accession>A0A0H5C2G3</accession>
<evidence type="ECO:0000313" key="2">
    <source>
        <dbReference type="EMBL" id="CEP22028.1"/>
    </source>
</evidence>